<evidence type="ECO:0008006" key="10">
    <source>
        <dbReference type="Google" id="ProtNLM"/>
    </source>
</evidence>
<keyword evidence="4" id="KW-0999">Mitochondrion inner membrane</keyword>
<evidence type="ECO:0000313" key="8">
    <source>
        <dbReference type="EMBL" id="ETW82851.1"/>
    </source>
</evidence>
<dbReference type="HOGENOM" id="CLU_196217_0_0_1"/>
<dbReference type="Proteomes" id="UP000030671">
    <property type="component" value="Unassembled WGS sequence"/>
</dbReference>
<evidence type="ECO:0000256" key="2">
    <source>
        <dbReference type="ARBA" id="ARBA00022448"/>
    </source>
</evidence>
<evidence type="ECO:0000256" key="7">
    <source>
        <dbReference type="ARBA" id="ARBA00023136"/>
    </source>
</evidence>
<keyword evidence="6" id="KW-0496">Mitochondrion</keyword>
<dbReference type="AlphaFoldDB" id="W4KCR7"/>
<evidence type="ECO:0000256" key="3">
    <source>
        <dbReference type="ARBA" id="ARBA00022660"/>
    </source>
</evidence>
<proteinExistence type="predicted"/>
<dbReference type="OrthoDB" id="10252718at2759"/>
<dbReference type="GeneID" id="20676060"/>
<dbReference type="EMBL" id="KI925457">
    <property type="protein sequence ID" value="ETW82851.1"/>
    <property type="molecule type" value="Genomic_DNA"/>
</dbReference>
<keyword evidence="3" id="KW-0679">Respiratory chain</keyword>
<evidence type="ECO:0000256" key="5">
    <source>
        <dbReference type="ARBA" id="ARBA00022982"/>
    </source>
</evidence>
<name>W4KCR7_HETIT</name>
<dbReference type="GO" id="GO:0005743">
    <property type="term" value="C:mitochondrial inner membrane"/>
    <property type="evidence" value="ECO:0007669"/>
    <property type="project" value="UniProtKB-SubCell"/>
</dbReference>
<dbReference type="eggNOG" id="ENOG502SBS6">
    <property type="taxonomic scope" value="Eukaryota"/>
</dbReference>
<dbReference type="PANTHER" id="PTHR13094:SF1">
    <property type="entry name" value="NADH DEHYDROGENASE [UBIQUINONE] 1 BETA SUBCOMPLEX SUBUNIT 10"/>
    <property type="match status" value="1"/>
</dbReference>
<reference evidence="8 9" key="1">
    <citation type="journal article" date="2012" name="New Phytol.">
        <title>Insight into trade-off between wood decay and parasitism from the genome of a fungal forest pathogen.</title>
        <authorList>
            <person name="Olson A."/>
            <person name="Aerts A."/>
            <person name="Asiegbu F."/>
            <person name="Belbahri L."/>
            <person name="Bouzid O."/>
            <person name="Broberg A."/>
            <person name="Canback B."/>
            <person name="Coutinho P.M."/>
            <person name="Cullen D."/>
            <person name="Dalman K."/>
            <person name="Deflorio G."/>
            <person name="van Diepen L.T."/>
            <person name="Dunand C."/>
            <person name="Duplessis S."/>
            <person name="Durling M."/>
            <person name="Gonthier P."/>
            <person name="Grimwood J."/>
            <person name="Fossdal C.G."/>
            <person name="Hansson D."/>
            <person name="Henrissat B."/>
            <person name="Hietala A."/>
            <person name="Himmelstrand K."/>
            <person name="Hoffmeister D."/>
            <person name="Hogberg N."/>
            <person name="James T.Y."/>
            <person name="Karlsson M."/>
            <person name="Kohler A."/>
            <person name="Kues U."/>
            <person name="Lee Y.H."/>
            <person name="Lin Y.C."/>
            <person name="Lind M."/>
            <person name="Lindquist E."/>
            <person name="Lombard V."/>
            <person name="Lucas S."/>
            <person name="Lunden K."/>
            <person name="Morin E."/>
            <person name="Murat C."/>
            <person name="Park J."/>
            <person name="Raffaello T."/>
            <person name="Rouze P."/>
            <person name="Salamov A."/>
            <person name="Schmutz J."/>
            <person name="Solheim H."/>
            <person name="Stahlberg J."/>
            <person name="Velez H."/>
            <person name="de Vries R.P."/>
            <person name="Wiebenga A."/>
            <person name="Woodward S."/>
            <person name="Yakovlev I."/>
            <person name="Garbelotto M."/>
            <person name="Martin F."/>
            <person name="Grigoriev I.V."/>
            <person name="Stenlid J."/>
        </authorList>
    </citation>
    <scope>NUCLEOTIDE SEQUENCE [LARGE SCALE GENOMIC DNA]</scope>
    <source>
        <strain evidence="8 9">TC 32-1</strain>
    </source>
</reference>
<organism evidence="8 9">
    <name type="scientific">Heterobasidion irregulare (strain TC 32-1)</name>
    <dbReference type="NCBI Taxonomy" id="747525"/>
    <lineage>
        <taxon>Eukaryota</taxon>
        <taxon>Fungi</taxon>
        <taxon>Dikarya</taxon>
        <taxon>Basidiomycota</taxon>
        <taxon>Agaricomycotina</taxon>
        <taxon>Agaricomycetes</taxon>
        <taxon>Russulales</taxon>
        <taxon>Bondarzewiaceae</taxon>
        <taxon>Heterobasidion</taxon>
        <taxon>Heterobasidion annosum species complex</taxon>
    </lineage>
</organism>
<keyword evidence="9" id="KW-1185">Reference proteome</keyword>
<protein>
    <recommendedName>
        <fullName evidence="10">NADH-ubiquinone oxidoreductase 12 kDa subunit</fullName>
    </recommendedName>
</protein>
<dbReference type="STRING" id="747525.W4KCR7"/>
<accession>W4KCR7</accession>
<dbReference type="KEGG" id="hir:HETIRDRAFT_450583"/>
<keyword evidence="5" id="KW-0249">Electron transport</keyword>
<dbReference type="InterPro" id="IPR039993">
    <property type="entry name" value="NDUFB10"/>
</dbReference>
<comment type="subcellular location">
    <subcellularLocation>
        <location evidence="1">Mitochondrion inner membrane</location>
        <topology evidence="1">Peripheral membrane protein</topology>
        <orientation evidence="1">Matrix side</orientation>
    </subcellularLocation>
</comment>
<dbReference type="PANTHER" id="PTHR13094">
    <property type="entry name" value="NADH-UBIQUINONE OXIDOREDUCTASE PDSW SUBUNIT"/>
    <property type="match status" value="1"/>
</dbReference>
<sequence length="77" mass="9125">MADKSRIAELQARVATRDAHIRESWIRAMEARIVRDQVQECYRIEGVNHYESCRDLSDKYITLLRENRVKGYKQVDA</sequence>
<evidence type="ECO:0000256" key="6">
    <source>
        <dbReference type="ARBA" id="ARBA00023128"/>
    </source>
</evidence>
<evidence type="ECO:0000256" key="4">
    <source>
        <dbReference type="ARBA" id="ARBA00022792"/>
    </source>
</evidence>
<gene>
    <name evidence="8" type="ORF">HETIRDRAFT_450583</name>
</gene>
<dbReference type="InParanoid" id="W4KCR7"/>
<dbReference type="RefSeq" id="XP_009545163.1">
    <property type="nucleotide sequence ID" value="XM_009546868.1"/>
</dbReference>
<keyword evidence="2" id="KW-0813">Transport</keyword>
<evidence type="ECO:0000313" key="9">
    <source>
        <dbReference type="Proteomes" id="UP000030671"/>
    </source>
</evidence>
<evidence type="ECO:0000256" key="1">
    <source>
        <dbReference type="ARBA" id="ARBA00004443"/>
    </source>
</evidence>
<keyword evidence="7" id="KW-0472">Membrane</keyword>